<proteinExistence type="predicted"/>
<dbReference type="GeneID" id="25918373"/>
<organism evidence="1 2">
    <name type="scientific">Sphaeroforma arctica JP610</name>
    <dbReference type="NCBI Taxonomy" id="667725"/>
    <lineage>
        <taxon>Eukaryota</taxon>
        <taxon>Ichthyosporea</taxon>
        <taxon>Ichthyophonida</taxon>
        <taxon>Sphaeroforma</taxon>
    </lineage>
</organism>
<feature type="non-terminal residue" evidence="1">
    <location>
        <position position="64"/>
    </location>
</feature>
<protein>
    <submittedName>
        <fullName evidence="1">Uncharacterized protein</fullName>
    </submittedName>
</protein>
<name>A0A0L0EYT8_9EUKA</name>
<reference evidence="1 2" key="1">
    <citation type="submission" date="2011-02" db="EMBL/GenBank/DDBJ databases">
        <title>The Genome Sequence of Sphaeroforma arctica JP610.</title>
        <authorList>
            <consortium name="The Broad Institute Genome Sequencing Platform"/>
            <person name="Russ C."/>
            <person name="Cuomo C."/>
            <person name="Young S.K."/>
            <person name="Zeng Q."/>
            <person name="Gargeya S."/>
            <person name="Alvarado L."/>
            <person name="Berlin A."/>
            <person name="Chapman S.B."/>
            <person name="Chen Z."/>
            <person name="Freedman E."/>
            <person name="Gellesch M."/>
            <person name="Goldberg J."/>
            <person name="Griggs A."/>
            <person name="Gujja S."/>
            <person name="Heilman E."/>
            <person name="Heiman D."/>
            <person name="Howarth C."/>
            <person name="Mehta T."/>
            <person name="Neiman D."/>
            <person name="Pearson M."/>
            <person name="Roberts A."/>
            <person name="Saif S."/>
            <person name="Shea T."/>
            <person name="Shenoy N."/>
            <person name="Sisk P."/>
            <person name="Stolte C."/>
            <person name="Sykes S."/>
            <person name="White J."/>
            <person name="Yandava C."/>
            <person name="Burger G."/>
            <person name="Gray M.W."/>
            <person name="Holland P.W.H."/>
            <person name="King N."/>
            <person name="Lang F.B.F."/>
            <person name="Roger A.J."/>
            <person name="Ruiz-Trillo I."/>
            <person name="Haas B."/>
            <person name="Nusbaum C."/>
            <person name="Birren B."/>
        </authorList>
    </citation>
    <scope>NUCLEOTIDE SEQUENCE [LARGE SCALE GENOMIC DNA]</scope>
    <source>
        <strain evidence="1 2">JP610</strain>
    </source>
</reference>
<sequence length="64" mass="7091">VKGASSVNAIIENKALSVLEALGRQRENFDTLVQKHVFGPIERARCRRQSDDVNVNNPLSTAKE</sequence>
<dbReference type="Proteomes" id="UP000054560">
    <property type="component" value="Unassembled WGS sequence"/>
</dbReference>
<feature type="non-terminal residue" evidence="1">
    <location>
        <position position="1"/>
    </location>
</feature>
<keyword evidence="2" id="KW-1185">Reference proteome</keyword>
<evidence type="ECO:0000313" key="1">
    <source>
        <dbReference type="EMBL" id="KNC69617.1"/>
    </source>
</evidence>
<evidence type="ECO:0000313" key="2">
    <source>
        <dbReference type="Proteomes" id="UP000054560"/>
    </source>
</evidence>
<accession>A0A0L0EYT8</accession>
<dbReference type="EMBL" id="KQ254088">
    <property type="protein sequence ID" value="KNC69617.1"/>
    <property type="molecule type" value="Genomic_DNA"/>
</dbReference>
<gene>
    <name evidence="1" type="ORF">SARC_17869</name>
</gene>
<dbReference type="AlphaFoldDB" id="A0A0L0EYT8"/>
<dbReference type="RefSeq" id="XP_014143519.1">
    <property type="nucleotide sequence ID" value="XM_014288044.1"/>
</dbReference>